<proteinExistence type="predicted"/>
<keyword evidence="6" id="KW-0597">Phosphoprotein</keyword>
<dbReference type="Gene3D" id="1.10.10.10">
    <property type="entry name" value="Winged helix-like DNA-binding domain superfamily/Winged helix DNA-binding domain"/>
    <property type="match status" value="1"/>
</dbReference>
<comment type="caution">
    <text evidence="11">The sequence shown here is derived from an EMBL/GenBank/DDBJ whole genome shotgun (WGS) entry which is preliminary data.</text>
</comment>
<dbReference type="PANTHER" id="PTHR48111">
    <property type="entry name" value="REGULATOR OF RPOS"/>
    <property type="match status" value="1"/>
</dbReference>
<dbReference type="CDD" id="cd00383">
    <property type="entry name" value="trans_reg_C"/>
    <property type="match status" value="1"/>
</dbReference>
<dbReference type="RefSeq" id="WP_149793662.1">
    <property type="nucleotide sequence ID" value="NZ_CP026548.1"/>
</dbReference>
<dbReference type="SMART" id="SM00448">
    <property type="entry name" value="REC"/>
    <property type="match status" value="1"/>
</dbReference>
<dbReference type="InterPro" id="IPR036388">
    <property type="entry name" value="WH-like_DNA-bd_sf"/>
</dbReference>
<dbReference type="InterPro" id="IPR001789">
    <property type="entry name" value="Sig_transdc_resp-reg_receiver"/>
</dbReference>
<dbReference type="Gene3D" id="6.10.250.690">
    <property type="match status" value="1"/>
</dbReference>
<gene>
    <name evidence="11" type="ORF">C4N26_02400</name>
    <name evidence="10" type="ORF">C4N27_07580</name>
    <name evidence="12" type="ORF">DWZ46_04490</name>
</gene>
<evidence type="ECO:0000259" key="9">
    <source>
        <dbReference type="PROSITE" id="PS51755"/>
    </source>
</evidence>
<evidence type="ECO:0000256" key="4">
    <source>
        <dbReference type="ARBA" id="ARBA00023163"/>
    </source>
</evidence>
<evidence type="ECO:0000313" key="12">
    <source>
        <dbReference type="EMBL" id="RGB92341.1"/>
    </source>
</evidence>
<feature type="domain" description="Response regulatory" evidence="8">
    <location>
        <begin position="7"/>
        <end position="120"/>
    </location>
</feature>
<dbReference type="GO" id="GO:0006355">
    <property type="term" value="P:regulation of DNA-templated transcription"/>
    <property type="evidence" value="ECO:0007669"/>
    <property type="project" value="InterPro"/>
</dbReference>
<dbReference type="InterPro" id="IPR011006">
    <property type="entry name" value="CheY-like_superfamily"/>
</dbReference>
<evidence type="ECO:0000259" key="8">
    <source>
        <dbReference type="PROSITE" id="PS50110"/>
    </source>
</evidence>
<dbReference type="Proteomes" id="UP000251144">
    <property type="component" value="Unassembled WGS sequence"/>
</dbReference>
<dbReference type="PROSITE" id="PS50110">
    <property type="entry name" value="RESPONSE_REGULATORY"/>
    <property type="match status" value="1"/>
</dbReference>
<dbReference type="GO" id="GO:0000156">
    <property type="term" value="F:phosphorelay response regulator activity"/>
    <property type="evidence" value="ECO:0007669"/>
    <property type="project" value="TreeGrafter"/>
</dbReference>
<evidence type="ECO:0000256" key="3">
    <source>
        <dbReference type="ARBA" id="ARBA00023125"/>
    </source>
</evidence>
<comment type="function">
    <text evidence="5">May play the central regulatory role in sporulation. It may be an element of the effector pathway responsible for the activation of sporulation genes in response to nutritional stress. Spo0A may act in concert with spo0H (a sigma factor) to control the expression of some genes that are critical to the sporulation process.</text>
</comment>
<evidence type="ECO:0000256" key="6">
    <source>
        <dbReference type="PROSITE-ProRule" id="PRU00169"/>
    </source>
</evidence>
<keyword evidence="3 7" id="KW-0238">DNA-binding</keyword>
<dbReference type="PROSITE" id="PS51755">
    <property type="entry name" value="OMPR_PHOB"/>
    <property type="match status" value="1"/>
</dbReference>
<dbReference type="GO" id="GO:0000976">
    <property type="term" value="F:transcription cis-regulatory region binding"/>
    <property type="evidence" value="ECO:0007669"/>
    <property type="project" value="TreeGrafter"/>
</dbReference>
<dbReference type="EMBL" id="QVER01000004">
    <property type="protein sequence ID" value="RGB92341.1"/>
    <property type="molecule type" value="Genomic_DNA"/>
</dbReference>
<dbReference type="GO" id="GO:0005829">
    <property type="term" value="C:cytosol"/>
    <property type="evidence" value="ECO:0007669"/>
    <property type="project" value="TreeGrafter"/>
</dbReference>
<dbReference type="InterPro" id="IPR001867">
    <property type="entry name" value="OmpR/PhoB-type_DNA-bd"/>
</dbReference>
<dbReference type="Gene3D" id="3.40.50.2300">
    <property type="match status" value="1"/>
</dbReference>
<name>A0A329TKW4_9FIRM</name>
<reference evidence="12 15" key="2">
    <citation type="submission" date="2018-08" db="EMBL/GenBank/DDBJ databases">
        <title>A genome reference for cultivated species of the human gut microbiota.</title>
        <authorList>
            <person name="Zou Y."/>
            <person name="Xue W."/>
            <person name="Luo G."/>
        </authorList>
    </citation>
    <scope>NUCLEOTIDE SEQUENCE [LARGE SCALE GENOMIC DNA]</scope>
    <source>
        <strain evidence="12 15">AF32-8AC</strain>
    </source>
</reference>
<evidence type="ECO:0000313" key="14">
    <source>
        <dbReference type="Proteomes" id="UP000251144"/>
    </source>
</evidence>
<dbReference type="Pfam" id="PF00072">
    <property type="entry name" value="Response_reg"/>
    <property type="match status" value="1"/>
</dbReference>
<feature type="modified residue" description="4-aspartylphosphate" evidence="6">
    <location>
        <position position="56"/>
    </location>
</feature>
<reference evidence="13 14" key="1">
    <citation type="submission" date="2018-02" db="EMBL/GenBank/DDBJ databases">
        <title>Complete genome sequencing of Faecalibacterium prausnitzii strains isolated from the human gut.</title>
        <authorList>
            <person name="Fitzgerald B.C."/>
            <person name="Shkoporov A.N."/>
            <person name="Ross P.R."/>
            <person name="Hill C."/>
        </authorList>
    </citation>
    <scope>NUCLEOTIDE SEQUENCE [LARGE SCALE GENOMIC DNA]</scope>
    <source>
        <strain evidence="10 13">APC942/18-1</strain>
        <strain evidence="11 14">APC942/32-1</strain>
    </source>
</reference>
<protein>
    <recommendedName>
        <fullName evidence="1">Stage 0 sporulation protein A homolog</fullName>
    </recommendedName>
</protein>
<dbReference type="InterPro" id="IPR039420">
    <property type="entry name" value="WalR-like"/>
</dbReference>
<evidence type="ECO:0000313" key="13">
    <source>
        <dbReference type="Proteomes" id="UP000250997"/>
    </source>
</evidence>
<evidence type="ECO:0000256" key="7">
    <source>
        <dbReference type="PROSITE-ProRule" id="PRU01091"/>
    </source>
</evidence>
<evidence type="ECO:0000313" key="15">
    <source>
        <dbReference type="Proteomes" id="UP000260991"/>
    </source>
</evidence>
<accession>A0A329TKW4</accession>
<dbReference type="GO" id="GO:0032993">
    <property type="term" value="C:protein-DNA complex"/>
    <property type="evidence" value="ECO:0007669"/>
    <property type="project" value="TreeGrafter"/>
</dbReference>
<evidence type="ECO:0000313" key="11">
    <source>
        <dbReference type="EMBL" id="RAW55858.1"/>
    </source>
</evidence>
<dbReference type="EMBL" id="PRLA01000005">
    <property type="protein sequence ID" value="RAW49623.1"/>
    <property type="molecule type" value="Genomic_DNA"/>
</dbReference>
<dbReference type="Proteomes" id="UP000260991">
    <property type="component" value="Unassembled WGS sequence"/>
</dbReference>
<dbReference type="Proteomes" id="UP000250997">
    <property type="component" value="Unassembled WGS sequence"/>
</dbReference>
<keyword evidence="4" id="KW-0804">Transcription</keyword>
<feature type="domain" description="OmpR/PhoB-type" evidence="9">
    <location>
        <begin position="132"/>
        <end position="231"/>
    </location>
</feature>
<dbReference type="SUPFAM" id="SSF52172">
    <property type="entry name" value="CheY-like"/>
    <property type="match status" value="1"/>
</dbReference>
<organism evidence="11 14">
    <name type="scientific">Faecalibacterium prausnitzii</name>
    <dbReference type="NCBI Taxonomy" id="853"/>
    <lineage>
        <taxon>Bacteria</taxon>
        <taxon>Bacillati</taxon>
        <taxon>Bacillota</taxon>
        <taxon>Clostridia</taxon>
        <taxon>Eubacteriales</taxon>
        <taxon>Oscillospiraceae</taxon>
        <taxon>Faecalibacterium</taxon>
    </lineage>
</organism>
<keyword evidence="2" id="KW-0805">Transcription regulation</keyword>
<dbReference type="OrthoDB" id="9802426at2"/>
<feature type="DNA-binding region" description="OmpR/PhoB-type" evidence="7">
    <location>
        <begin position="132"/>
        <end position="231"/>
    </location>
</feature>
<dbReference type="Pfam" id="PF00486">
    <property type="entry name" value="Trans_reg_C"/>
    <property type="match status" value="1"/>
</dbReference>
<dbReference type="PANTHER" id="PTHR48111:SF50">
    <property type="entry name" value="KDP OPERON TRANSCRIPTIONAL REGULATORY PROTEIN KDPE"/>
    <property type="match status" value="1"/>
</dbReference>
<evidence type="ECO:0000313" key="10">
    <source>
        <dbReference type="EMBL" id="RAW49623.1"/>
    </source>
</evidence>
<evidence type="ECO:0000256" key="1">
    <source>
        <dbReference type="ARBA" id="ARBA00018672"/>
    </source>
</evidence>
<evidence type="ECO:0000256" key="2">
    <source>
        <dbReference type="ARBA" id="ARBA00023015"/>
    </source>
</evidence>
<dbReference type="SMART" id="SM00862">
    <property type="entry name" value="Trans_reg_C"/>
    <property type="match status" value="1"/>
</dbReference>
<evidence type="ECO:0000256" key="5">
    <source>
        <dbReference type="ARBA" id="ARBA00024867"/>
    </source>
</evidence>
<sequence length="244" mass="27032">MSNNKFKVLIIEDEANICSFIQTLLETNGYQALVAQTCVMGMTMFISYNPDLVILDLGLPDRDGLDAIRSIRQKYLTPIIVLSARTTEQDKIEALDLGANDYITKPFGTGELLARVRAALRVNRYGGGSLPGGVFSAQGLTINYERRKVFVDGQEVRLTQTEYNIVAFLSEHAGRVMTYAAIVRAIWGDTDASSTKKLQVNMANIRKKLGSRPGSNTYILNELGVGYRMIEEDAKPLEPAEETK</sequence>
<dbReference type="EMBL" id="PRLB01000001">
    <property type="protein sequence ID" value="RAW55858.1"/>
    <property type="molecule type" value="Genomic_DNA"/>
</dbReference>
<dbReference type="AlphaFoldDB" id="A0A329TKW4"/>